<dbReference type="GO" id="GO:1990904">
    <property type="term" value="C:ribonucleoprotein complex"/>
    <property type="evidence" value="ECO:0007669"/>
    <property type="project" value="UniProtKB-KW"/>
</dbReference>
<evidence type="ECO:0000256" key="1">
    <source>
        <dbReference type="ARBA" id="ARBA00004173"/>
    </source>
</evidence>
<keyword evidence="3" id="KW-0689">Ribosomal protein</keyword>
<evidence type="ECO:0000256" key="7">
    <source>
        <dbReference type="SAM" id="MobiDB-lite"/>
    </source>
</evidence>
<dbReference type="OrthoDB" id="2257454at2759"/>
<name>A0A4Q1BJX7_TREME</name>
<dbReference type="InParanoid" id="A0A4Q1BJX7"/>
<feature type="region of interest" description="Disordered" evidence="7">
    <location>
        <begin position="154"/>
        <end position="177"/>
    </location>
</feature>
<feature type="compositionally biased region" description="Basic and acidic residues" evidence="7">
    <location>
        <begin position="93"/>
        <end position="120"/>
    </location>
</feature>
<keyword evidence="4" id="KW-0496">Mitochondrion</keyword>
<dbReference type="STRING" id="5217.A0A4Q1BJX7"/>
<dbReference type="Proteomes" id="UP000289152">
    <property type="component" value="Unassembled WGS sequence"/>
</dbReference>
<protein>
    <recommendedName>
        <fullName evidence="6">Small ribosomal subunit protein mS33</fullName>
    </recommendedName>
</protein>
<gene>
    <name evidence="8" type="ORF">M231_04752</name>
</gene>
<dbReference type="GO" id="GO:0005840">
    <property type="term" value="C:ribosome"/>
    <property type="evidence" value="ECO:0007669"/>
    <property type="project" value="UniProtKB-KW"/>
</dbReference>
<evidence type="ECO:0000256" key="4">
    <source>
        <dbReference type="ARBA" id="ARBA00023128"/>
    </source>
</evidence>
<evidence type="ECO:0000313" key="9">
    <source>
        <dbReference type="Proteomes" id="UP000289152"/>
    </source>
</evidence>
<dbReference type="GO" id="GO:0005739">
    <property type="term" value="C:mitochondrion"/>
    <property type="evidence" value="ECO:0007669"/>
    <property type="project" value="UniProtKB-SubCell"/>
</dbReference>
<dbReference type="EMBL" id="SDIL01000056">
    <property type="protein sequence ID" value="RXK37966.1"/>
    <property type="molecule type" value="Genomic_DNA"/>
</dbReference>
<keyword evidence="5" id="KW-0687">Ribonucleoprotein</keyword>
<dbReference type="InterPro" id="IPR013219">
    <property type="entry name" value="Ribosomal_mS33"/>
</dbReference>
<comment type="similarity">
    <text evidence="2">Belongs to the mitochondrion-specific ribosomal protein mS33 family.</text>
</comment>
<feature type="compositionally biased region" description="Basic residues" evidence="7">
    <location>
        <begin position="158"/>
        <end position="177"/>
    </location>
</feature>
<evidence type="ECO:0000313" key="8">
    <source>
        <dbReference type="EMBL" id="RXK37966.1"/>
    </source>
</evidence>
<evidence type="ECO:0000256" key="6">
    <source>
        <dbReference type="ARBA" id="ARBA00035132"/>
    </source>
</evidence>
<dbReference type="AlphaFoldDB" id="A0A4Q1BJX7"/>
<dbReference type="Pfam" id="PF08293">
    <property type="entry name" value="MRP-S33"/>
    <property type="match status" value="1"/>
</dbReference>
<reference evidence="8 9" key="1">
    <citation type="submission" date="2016-06" db="EMBL/GenBank/DDBJ databases">
        <title>Evolution of pathogenesis and genome organization in the Tremellales.</title>
        <authorList>
            <person name="Cuomo C."/>
            <person name="Litvintseva A."/>
            <person name="Heitman J."/>
            <person name="Chen Y."/>
            <person name="Sun S."/>
            <person name="Springer D."/>
            <person name="Dromer F."/>
            <person name="Young S."/>
            <person name="Zeng Q."/>
            <person name="Chapman S."/>
            <person name="Gujja S."/>
            <person name="Saif S."/>
            <person name="Birren B."/>
        </authorList>
    </citation>
    <scope>NUCLEOTIDE SEQUENCE [LARGE SCALE GENOMIC DNA]</scope>
    <source>
        <strain evidence="8 9">ATCC 28783</strain>
    </source>
</reference>
<feature type="region of interest" description="Disordered" evidence="7">
    <location>
        <begin position="89"/>
        <end position="138"/>
    </location>
</feature>
<sequence>MPTPLPSPSQLSSLLSSIRAPIFNTIHNPTNSRLGNKYLRRALRGPTMVEYSGQAMPSLKTLNSEGKQSPYAGWRVGWVGKKVMEIENVQNPESEKNMKNDNVKDVEDEKSIEESEEGKGKKILHPPPGEVKRESWSNGWLGDLDEHWRLEKVDYMKSRKKGPPKKGQGKRSQMKKR</sequence>
<evidence type="ECO:0000256" key="3">
    <source>
        <dbReference type="ARBA" id="ARBA00022980"/>
    </source>
</evidence>
<evidence type="ECO:0000256" key="2">
    <source>
        <dbReference type="ARBA" id="ARBA00008970"/>
    </source>
</evidence>
<proteinExistence type="inferred from homology"/>
<dbReference type="VEuPathDB" id="FungiDB:TREMEDRAFT_56412"/>
<accession>A0A4Q1BJX7</accession>
<dbReference type="PANTHER" id="PTHR13362">
    <property type="entry name" value="MITOCHONDRIAL RIBOSOMAL PROTEIN S33"/>
    <property type="match status" value="1"/>
</dbReference>
<keyword evidence="9" id="KW-1185">Reference proteome</keyword>
<comment type="caution">
    <text evidence="8">The sequence shown here is derived from an EMBL/GenBank/DDBJ whole genome shotgun (WGS) entry which is preliminary data.</text>
</comment>
<evidence type="ECO:0000256" key="5">
    <source>
        <dbReference type="ARBA" id="ARBA00023274"/>
    </source>
</evidence>
<comment type="subcellular location">
    <subcellularLocation>
        <location evidence="1">Mitochondrion</location>
    </subcellularLocation>
</comment>
<dbReference type="PANTHER" id="PTHR13362:SF2">
    <property type="entry name" value="SMALL RIBOSOMAL SUBUNIT PROTEIN MS33"/>
    <property type="match status" value="1"/>
</dbReference>
<organism evidence="8 9">
    <name type="scientific">Tremella mesenterica</name>
    <name type="common">Jelly fungus</name>
    <dbReference type="NCBI Taxonomy" id="5217"/>
    <lineage>
        <taxon>Eukaryota</taxon>
        <taxon>Fungi</taxon>
        <taxon>Dikarya</taxon>
        <taxon>Basidiomycota</taxon>
        <taxon>Agaricomycotina</taxon>
        <taxon>Tremellomycetes</taxon>
        <taxon>Tremellales</taxon>
        <taxon>Tremellaceae</taxon>
        <taxon>Tremella</taxon>
    </lineage>
</organism>